<dbReference type="Proteomes" id="UP000679284">
    <property type="component" value="Chromosome"/>
</dbReference>
<evidence type="ECO:0000313" key="6">
    <source>
        <dbReference type="EMBL" id="QUS36357.1"/>
    </source>
</evidence>
<keyword evidence="1" id="KW-0808">Transferase</keyword>
<dbReference type="PROSITE" id="PS51186">
    <property type="entry name" value="GNAT"/>
    <property type="match status" value="1"/>
</dbReference>
<evidence type="ECO:0000313" key="7">
    <source>
        <dbReference type="Proteomes" id="UP000679284"/>
    </source>
</evidence>
<reference evidence="6" key="1">
    <citation type="submission" date="2020-01" db="EMBL/GenBank/DDBJ databases">
        <authorList>
            <person name="Yang Y."/>
            <person name="Kwon Y.M."/>
        </authorList>
    </citation>
    <scope>NUCLEOTIDE SEQUENCE</scope>
    <source>
        <strain evidence="6">PG104</strain>
    </source>
</reference>
<feature type="domain" description="N-acetyltransferase" evidence="5">
    <location>
        <begin position="5"/>
        <end position="167"/>
    </location>
</feature>
<dbReference type="EMBL" id="CP047289">
    <property type="protein sequence ID" value="QUS36357.1"/>
    <property type="molecule type" value="Genomic_DNA"/>
</dbReference>
<dbReference type="RefSeq" id="WP_211783578.1">
    <property type="nucleotide sequence ID" value="NZ_CP047289.1"/>
</dbReference>
<dbReference type="PANTHER" id="PTHR43072">
    <property type="entry name" value="N-ACETYLTRANSFERASE"/>
    <property type="match status" value="1"/>
</dbReference>
<protein>
    <submittedName>
        <fullName evidence="6">GNAT family N-acetyltransferase</fullName>
    </submittedName>
</protein>
<dbReference type="Pfam" id="PF13420">
    <property type="entry name" value="Acetyltransf_4"/>
    <property type="match status" value="1"/>
</dbReference>
<dbReference type="Gene3D" id="3.40.630.30">
    <property type="match status" value="1"/>
</dbReference>
<dbReference type="PANTHER" id="PTHR43072:SF23">
    <property type="entry name" value="UPF0039 PROTEIN C11D3.02C"/>
    <property type="match status" value="1"/>
</dbReference>
<dbReference type="AlphaFoldDB" id="A0A8J8SLD1"/>
<dbReference type="InterPro" id="IPR000182">
    <property type="entry name" value="GNAT_dom"/>
</dbReference>
<keyword evidence="7" id="KW-1185">Reference proteome</keyword>
<dbReference type="FunFam" id="3.40.630.30:FF:000026">
    <property type="entry name" value="Phosphinothricin acetyltransferase"/>
    <property type="match status" value="1"/>
</dbReference>
<sequence length="169" mass="18705">MADTLRIRDAEADDLPVILSIYNDAVQHTTAIWNERLVDLADRRAWWEDKIAKGHPVLVAERGGEILGYATYGQWRVIDGFRATMEHSVYVRADRPRSGTGTALMGALIDTAKARGVHVLIACIEAENAASIGLHGKLGFRTVGTFREAGRKFDRWLDLTCMELPLTGA</sequence>
<comment type="catalytic activity">
    <reaction evidence="3">
        <text>L-methionine sulfoximine + acetyl-CoA = N-acetyl-L-methionine sulfoximine + CoA + H(+)</text>
        <dbReference type="Rhea" id="RHEA:47660"/>
        <dbReference type="ChEBI" id="CHEBI:15378"/>
        <dbReference type="ChEBI" id="CHEBI:57287"/>
        <dbReference type="ChEBI" id="CHEBI:57288"/>
        <dbReference type="ChEBI" id="CHEBI:87826"/>
        <dbReference type="ChEBI" id="CHEBI:87827"/>
    </reaction>
</comment>
<keyword evidence="2" id="KW-0012">Acyltransferase</keyword>
<comment type="catalytic activity">
    <reaction evidence="4">
        <text>L-methionine sulfone + acetyl-CoA = N-acetyl-L-methionine sulfone + CoA + H(+)</text>
        <dbReference type="Rhea" id="RHEA:47656"/>
        <dbReference type="ChEBI" id="CHEBI:15378"/>
        <dbReference type="ChEBI" id="CHEBI:57287"/>
        <dbReference type="ChEBI" id="CHEBI:57288"/>
        <dbReference type="ChEBI" id="CHEBI:87824"/>
        <dbReference type="ChEBI" id="CHEBI:87825"/>
    </reaction>
</comment>
<organism evidence="6 7">
    <name type="scientific">Falsirhodobacter algicola</name>
    <dbReference type="NCBI Taxonomy" id="2692330"/>
    <lineage>
        <taxon>Bacteria</taxon>
        <taxon>Pseudomonadati</taxon>
        <taxon>Pseudomonadota</taxon>
        <taxon>Alphaproteobacteria</taxon>
        <taxon>Rhodobacterales</taxon>
        <taxon>Paracoccaceae</taxon>
        <taxon>Falsirhodobacter</taxon>
    </lineage>
</organism>
<proteinExistence type="predicted"/>
<dbReference type="SUPFAM" id="SSF55729">
    <property type="entry name" value="Acyl-CoA N-acyltransferases (Nat)"/>
    <property type="match status" value="1"/>
</dbReference>
<dbReference type="GO" id="GO:0016747">
    <property type="term" value="F:acyltransferase activity, transferring groups other than amino-acyl groups"/>
    <property type="evidence" value="ECO:0007669"/>
    <property type="project" value="InterPro"/>
</dbReference>
<evidence type="ECO:0000256" key="4">
    <source>
        <dbReference type="ARBA" id="ARBA00051334"/>
    </source>
</evidence>
<evidence type="ECO:0000256" key="3">
    <source>
        <dbReference type="ARBA" id="ARBA00050603"/>
    </source>
</evidence>
<dbReference type="InterPro" id="IPR016181">
    <property type="entry name" value="Acyl_CoA_acyltransferase"/>
</dbReference>
<gene>
    <name evidence="6" type="ORF">GR316_08805</name>
</gene>
<evidence type="ECO:0000259" key="5">
    <source>
        <dbReference type="PROSITE" id="PS51186"/>
    </source>
</evidence>
<name>A0A8J8SLD1_9RHOB</name>
<evidence type="ECO:0000256" key="2">
    <source>
        <dbReference type="ARBA" id="ARBA00023315"/>
    </source>
</evidence>
<evidence type="ECO:0000256" key="1">
    <source>
        <dbReference type="ARBA" id="ARBA00022679"/>
    </source>
</evidence>
<accession>A0A8J8SLD1</accession>
<dbReference type="CDD" id="cd04301">
    <property type="entry name" value="NAT_SF"/>
    <property type="match status" value="1"/>
</dbReference>
<dbReference type="KEGG" id="fap:GR316_08805"/>